<protein>
    <recommendedName>
        <fullName evidence="4">Polyprotein protein</fullName>
    </recommendedName>
</protein>
<sequence length="86" mass="9619">MIESAILVALTPLQTSVDALTVSVIAYESRDRESSKITALKDDVAYLRKDVHREATTDKESEAETDEGKMVVHDDEMTQSQEESIF</sequence>
<gene>
    <name evidence="2" type="ORF">H5410_027422</name>
</gene>
<evidence type="ECO:0000313" key="3">
    <source>
        <dbReference type="Proteomes" id="UP000824120"/>
    </source>
</evidence>
<reference evidence="2 3" key="1">
    <citation type="submission" date="2020-09" db="EMBL/GenBank/DDBJ databases">
        <title>De no assembly of potato wild relative species, Solanum commersonii.</title>
        <authorList>
            <person name="Cho K."/>
        </authorList>
    </citation>
    <scope>NUCLEOTIDE SEQUENCE [LARGE SCALE GENOMIC DNA]</scope>
    <source>
        <strain evidence="2">LZ3.2</strain>
        <tissue evidence="2">Leaf</tissue>
    </source>
</reference>
<evidence type="ECO:0008006" key="4">
    <source>
        <dbReference type="Google" id="ProtNLM"/>
    </source>
</evidence>
<evidence type="ECO:0000256" key="1">
    <source>
        <dbReference type="SAM" id="MobiDB-lite"/>
    </source>
</evidence>
<accession>A0A9J5YZT4</accession>
<dbReference type="EMBL" id="JACXVP010000005">
    <property type="protein sequence ID" value="KAG5605930.1"/>
    <property type="molecule type" value="Genomic_DNA"/>
</dbReference>
<evidence type="ECO:0000313" key="2">
    <source>
        <dbReference type="EMBL" id="KAG5605930.1"/>
    </source>
</evidence>
<keyword evidence="3" id="KW-1185">Reference proteome</keyword>
<dbReference type="AlphaFoldDB" id="A0A9J5YZT4"/>
<name>A0A9J5YZT4_SOLCO</name>
<feature type="compositionally biased region" description="Basic and acidic residues" evidence="1">
    <location>
        <begin position="53"/>
        <end position="76"/>
    </location>
</feature>
<comment type="caution">
    <text evidence="2">The sequence shown here is derived from an EMBL/GenBank/DDBJ whole genome shotgun (WGS) entry which is preliminary data.</text>
</comment>
<proteinExistence type="predicted"/>
<organism evidence="2 3">
    <name type="scientific">Solanum commersonii</name>
    <name type="common">Commerson's wild potato</name>
    <name type="synonym">Commerson's nightshade</name>
    <dbReference type="NCBI Taxonomy" id="4109"/>
    <lineage>
        <taxon>Eukaryota</taxon>
        <taxon>Viridiplantae</taxon>
        <taxon>Streptophyta</taxon>
        <taxon>Embryophyta</taxon>
        <taxon>Tracheophyta</taxon>
        <taxon>Spermatophyta</taxon>
        <taxon>Magnoliopsida</taxon>
        <taxon>eudicotyledons</taxon>
        <taxon>Gunneridae</taxon>
        <taxon>Pentapetalae</taxon>
        <taxon>asterids</taxon>
        <taxon>lamiids</taxon>
        <taxon>Solanales</taxon>
        <taxon>Solanaceae</taxon>
        <taxon>Solanoideae</taxon>
        <taxon>Solaneae</taxon>
        <taxon>Solanum</taxon>
    </lineage>
</organism>
<feature type="region of interest" description="Disordered" evidence="1">
    <location>
        <begin position="53"/>
        <end position="86"/>
    </location>
</feature>
<dbReference type="Proteomes" id="UP000824120">
    <property type="component" value="Chromosome 5"/>
</dbReference>